<keyword evidence="2" id="KW-1185">Reference proteome</keyword>
<evidence type="ECO:0000313" key="1">
    <source>
        <dbReference type="EMBL" id="RPB11719.1"/>
    </source>
</evidence>
<organism evidence="1 2">
    <name type="scientific">Morchella conica CCBAS932</name>
    <dbReference type="NCBI Taxonomy" id="1392247"/>
    <lineage>
        <taxon>Eukaryota</taxon>
        <taxon>Fungi</taxon>
        <taxon>Dikarya</taxon>
        <taxon>Ascomycota</taxon>
        <taxon>Pezizomycotina</taxon>
        <taxon>Pezizomycetes</taxon>
        <taxon>Pezizales</taxon>
        <taxon>Morchellaceae</taxon>
        <taxon>Morchella</taxon>
    </lineage>
</organism>
<dbReference type="EMBL" id="ML119133">
    <property type="protein sequence ID" value="RPB11719.1"/>
    <property type="molecule type" value="Genomic_DNA"/>
</dbReference>
<gene>
    <name evidence="1" type="ORF">P167DRAFT_536381</name>
</gene>
<sequence>MFCAAHRVGRYASSFVNQNCLLGPARARAPIGRFTTDHSVSCGPPPCPVGQPALWAVCYAGSDRDRERGGWGPSCGIPRGT</sequence>
<proteinExistence type="predicted"/>
<dbReference type="Proteomes" id="UP000277580">
    <property type="component" value="Unassembled WGS sequence"/>
</dbReference>
<protein>
    <submittedName>
        <fullName evidence="1">Uncharacterized protein</fullName>
    </submittedName>
</protein>
<accession>A0A3N4KQL4</accession>
<dbReference type="InParanoid" id="A0A3N4KQL4"/>
<dbReference type="AlphaFoldDB" id="A0A3N4KQL4"/>
<name>A0A3N4KQL4_9PEZI</name>
<evidence type="ECO:0000313" key="2">
    <source>
        <dbReference type="Proteomes" id="UP000277580"/>
    </source>
</evidence>
<reference evidence="1 2" key="1">
    <citation type="journal article" date="2018" name="Nat. Ecol. Evol.">
        <title>Pezizomycetes genomes reveal the molecular basis of ectomycorrhizal truffle lifestyle.</title>
        <authorList>
            <person name="Murat C."/>
            <person name="Payen T."/>
            <person name="Noel B."/>
            <person name="Kuo A."/>
            <person name="Morin E."/>
            <person name="Chen J."/>
            <person name="Kohler A."/>
            <person name="Krizsan K."/>
            <person name="Balestrini R."/>
            <person name="Da Silva C."/>
            <person name="Montanini B."/>
            <person name="Hainaut M."/>
            <person name="Levati E."/>
            <person name="Barry K.W."/>
            <person name="Belfiori B."/>
            <person name="Cichocki N."/>
            <person name="Clum A."/>
            <person name="Dockter R.B."/>
            <person name="Fauchery L."/>
            <person name="Guy J."/>
            <person name="Iotti M."/>
            <person name="Le Tacon F."/>
            <person name="Lindquist E.A."/>
            <person name="Lipzen A."/>
            <person name="Malagnac F."/>
            <person name="Mello A."/>
            <person name="Molinier V."/>
            <person name="Miyauchi S."/>
            <person name="Poulain J."/>
            <person name="Riccioni C."/>
            <person name="Rubini A."/>
            <person name="Sitrit Y."/>
            <person name="Splivallo R."/>
            <person name="Traeger S."/>
            <person name="Wang M."/>
            <person name="Zifcakova L."/>
            <person name="Wipf D."/>
            <person name="Zambonelli A."/>
            <person name="Paolocci F."/>
            <person name="Nowrousian M."/>
            <person name="Ottonello S."/>
            <person name="Baldrian P."/>
            <person name="Spatafora J.W."/>
            <person name="Henrissat B."/>
            <person name="Nagy L.G."/>
            <person name="Aury J.M."/>
            <person name="Wincker P."/>
            <person name="Grigoriev I.V."/>
            <person name="Bonfante P."/>
            <person name="Martin F.M."/>
        </authorList>
    </citation>
    <scope>NUCLEOTIDE SEQUENCE [LARGE SCALE GENOMIC DNA]</scope>
    <source>
        <strain evidence="1 2">CCBAS932</strain>
    </source>
</reference>